<evidence type="ECO:0000256" key="4">
    <source>
        <dbReference type="ARBA" id="ARBA00022980"/>
    </source>
</evidence>
<dbReference type="Gene3D" id="1.10.1050.10">
    <property type="entry name" value="Ribosomal Protein S4 Delta 41, Chain A, domain 1"/>
    <property type="match status" value="1"/>
</dbReference>
<name>A0A9N8Z025_9GLOM</name>
<evidence type="ECO:0000313" key="10">
    <source>
        <dbReference type="EMBL" id="CAG8463976.1"/>
    </source>
</evidence>
<keyword evidence="4" id="KW-0689">Ribosomal protein</keyword>
<dbReference type="HAMAP" id="MF_01306_B">
    <property type="entry name" value="Ribosomal_uS4_B"/>
    <property type="match status" value="1"/>
</dbReference>
<dbReference type="FunFam" id="3.10.290.10:FF:000001">
    <property type="entry name" value="30S ribosomal protein S4"/>
    <property type="match status" value="1"/>
</dbReference>
<dbReference type="GO" id="GO:0003735">
    <property type="term" value="F:structural constituent of ribosome"/>
    <property type="evidence" value="ECO:0007669"/>
    <property type="project" value="InterPro"/>
</dbReference>
<dbReference type="PANTHER" id="PTHR11831:SF4">
    <property type="entry name" value="SMALL RIBOSOMAL SUBUNIT PROTEIN US4M"/>
    <property type="match status" value="1"/>
</dbReference>
<feature type="domain" description="RNA-binding S4" evidence="8">
    <location>
        <begin position="401"/>
        <end position="466"/>
    </location>
</feature>
<dbReference type="PANTHER" id="PTHR11831">
    <property type="entry name" value="30S 40S RIBOSOMAL PROTEIN"/>
    <property type="match status" value="1"/>
</dbReference>
<evidence type="ECO:0000259" key="9">
    <source>
        <dbReference type="SMART" id="SM01390"/>
    </source>
</evidence>
<dbReference type="EMBL" id="CAJVPS010000199">
    <property type="protein sequence ID" value="CAG8463976.1"/>
    <property type="molecule type" value="Genomic_DNA"/>
</dbReference>
<comment type="similarity">
    <text evidence="1">Belongs to the universal ribosomal protein uS4 family.</text>
</comment>
<dbReference type="PROSITE" id="PS50889">
    <property type="entry name" value="S4"/>
    <property type="match status" value="1"/>
</dbReference>
<accession>A0A9N8Z025</accession>
<dbReference type="InterPro" id="IPR002942">
    <property type="entry name" value="S4_RNA-bd"/>
</dbReference>
<proteinExistence type="inferred from homology"/>
<sequence length="506" mass="58569">MIATYLKKYVRNELDKKIEYQKTKVQSIKDQLRSLTPYHHAIDAIVLAHFKSRGYIQLLEDLTKINQSKLKLKRQKITQEQFASLSQEIIEALEGAAQPKKTSILEFFPISNLKNIIEQRIPIQLEKSEKEPDWDQEEKKEIKEVIVEVKKVLTESEYYERVKDQRGNIHYPYVSYTLDHKVKKEFIASEQSGYRAATGKLILPDVCEKLRKDEKIDLSKNISLSKLVEKVGLAKLNHENDDKSAKLKNIELLRKKGKNLDSELVNLVGLPLIYTGTESASVSSINIVGIVYDNKENLQTIYPEQGDKIIKVSNAVNRREKENQENKKNGKEFSRGKKRTNPPGIHGSKRKRYSAYALQNIEKQKIRFLYGLKEKQLYNLFGKSKNKKGDVGDNLMISCESRLDNVVFRSGIVHTRRLARQWVSHGHFLVDGQKVKIPSYQVKPDQVISLRRKEMAENKLLKNSLEQNIKVPPYINFDKKKLIITYLRYPASEEFNKGINTDLVVE</sequence>
<dbReference type="GO" id="GO:0042274">
    <property type="term" value="P:ribosomal small subunit biogenesis"/>
    <property type="evidence" value="ECO:0007669"/>
    <property type="project" value="TreeGrafter"/>
</dbReference>
<evidence type="ECO:0000256" key="5">
    <source>
        <dbReference type="ARBA" id="ARBA00023274"/>
    </source>
</evidence>
<dbReference type="SUPFAM" id="SSF55174">
    <property type="entry name" value="Alpha-L RNA-binding motif"/>
    <property type="match status" value="1"/>
</dbReference>
<dbReference type="OrthoDB" id="2370435at2759"/>
<keyword evidence="2" id="KW-0699">rRNA-binding</keyword>
<dbReference type="InterPro" id="IPR005709">
    <property type="entry name" value="Ribosomal_uS4_bac-type"/>
</dbReference>
<evidence type="ECO:0000259" key="8">
    <source>
        <dbReference type="SMART" id="SM00363"/>
    </source>
</evidence>
<comment type="caution">
    <text evidence="10">The sequence shown here is derived from an EMBL/GenBank/DDBJ whole genome shotgun (WGS) entry which is preliminary data.</text>
</comment>
<dbReference type="GO" id="GO:0015935">
    <property type="term" value="C:small ribosomal subunit"/>
    <property type="evidence" value="ECO:0007669"/>
    <property type="project" value="InterPro"/>
</dbReference>
<dbReference type="NCBIfam" id="TIGR01017">
    <property type="entry name" value="rpsD_bact"/>
    <property type="match status" value="1"/>
</dbReference>
<dbReference type="SMART" id="SM00363">
    <property type="entry name" value="S4"/>
    <property type="match status" value="1"/>
</dbReference>
<dbReference type="AlphaFoldDB" id="A0A9N8Z025"/>
<reference evidence="10" key="1">
    <citation type="submission" date="2021-06" db="EMBL/GenBank/DDBJ databases">
        <authorList>
            <person name="Kallberg Y."/>
            <person name="Tangrot J."/>
            <person name="Rosling A."/>
        </authorList>
    </citation>
    <scope>NUCLEOTIDE SEQUENCE</scope>
    <source>
        <strain evidence="10">FL130A</strain>
    </source>
</reference>
<evidence type="ECO:0000256" key="2">
    <source>
        <dbReference type="ARBA" id="ARBA00022730"/>
    </source>
</evidence>
<evidence type="ECO:0000256" key="3">
    <source>
        <dbReference type="ARBA" id="ARBA00022884"/>
    </source>
</evidence>
<dbReference type="Pfam" id="PF01479">
    <property type="entry name" value="S4"/>
    <property type="match status" value="1"/>
</dbReference>
<organism evidence="10 11">
    <name type="scientific">Ambispora leptoticha</name>
    <dbReference type="NCBI Taxonomy" id="144679"/>
    <lineage>
        <taxon>Eukaryota</taxon>
        <taxon>Fungi</taxon>
        <taxon>Fungi incertae sedis</taxon>
        <taxon>Mucoromycota</taxon>
        <taxon>Glomeromycotina</taxon>
        <taxon>Glomeromycetes</taxon>
        <taxon>Archaeosporales</taxon>
        <taxon>Ambisporaceae</taxon>
        <taxon>Ambispora</taxon>
    </lineage>
</organism>
<dbReference type="NCBIfam" id="NF003717">
    <property type="entry name" value="PRK05327.1"/>
    <property type="match status" value="1"/>
</dbReference>
<dbReference type="Pfam" id="PF00163">
    <property type="entry name" value="Ribosomal_S4"/>
    <property type="match status" value="1"/>
</dbReference>
<dbReference type="CDD" id="cd00165">
    <property type="entry name" value="S4"/>
    <property type="match status" value="1"/>
</dbReference>
<dbReference type="InterPro" id="IPR022801">
    <property type="entry name" value="Ribosomal_uS4"/>
</dbReference>
<feature type="compositionally biased region" description="Basic and acidic residues" evidence="7">
    <location>
        <begin position="318"/>
        <end position="335"/>
    </location>
</feature>
<evidence type="ECO:0000256" key="1">
    <source>
        <dbReference type="ARBA" id="ARBA00007465"/>
    </source>
</evidence>
<keyword evidence="5" id="KW-0687">Ribonucleoprotein</keyword>
<gene>
    <name evidence="10" type="ORF">ALEPTO_LOCUS1683</name>
</gene>
<keyword evidence="3 6" id="KW-0694">RNA-binding</keyword>
<evidence type="ECO:0000256" key="6">
    <source>
        <dbReference type="PROSITE-ProRule" id="PRU00182"/>
    </source>
</evidence>
<dbReference type="Gene3D" id="3.10.290.10">
    <property type="entry name" value="RNA-binding S4 domain"/>
    <property type="match status" value="1"/>
</dbReference>
<feature type="domain" description="Small ribosomal subunit protein uS4 N-terminal" evidence="9">
    <location>
        <begin position="327"/>
        <end position="400"/>
    </location>
</feature>
<dbReference type="InterPro" id="IPR001912">
    <property type="entry name" value="Ribosomal_uS4_N"/>
</dbReference>
<keyword evidence="11" id="KW-1185">Reference proteome</keyword>
<evidence type="ECO:0000256" key="7">
    <source>
        <dbReference type="SAM" id="MobiDB-lite"/>
    </source>
</evidence>
<dbReference type="Proteomes" id="UP000789508">
    <property type="component" value="Unassembled WGS sequence"/>
</dbReference>
<dbReference type="GO" id="GO:0006412">
    <property type="term" value="P:translation"/>
    <property type="evidence" value="ECO:0007669"/>
    <property type="project" value="InterPro"/>
</dbReference>
<feature type="region of interest" description="Disordered" evidence="7">
    <location>
        <begin position="318"/>
        <end position="349"/>
    </location>
</feature>
<dbReference type="SMART" id="SM01390">
    <property type="entry name" value="Ribosomal_S4"/>
    <property type="match status" value="1"/>
</dbReference>
<dbReference type="InterPro" id="IPR036986">
    <property type="entry name" value="S4_RNA-bd_sf"/>
</dbReference>
<protein>
    <submittedName>
        <fullName evidence="10">1069_t:CDS:1</fullName>
    </submittedName>
</protein>
<dbReference type="GO" id="GO:0019843">
    <property type="term" value="F:rRNA binding"/>
    <property type="evidence" value="ECO:0007669"/>
    <property type="project" value="UniProtKB-KW"/>
</dbReference>
<evidence type="ECO:0000313" key="11">
    <source>
        <dbReference type="Proteomes" id="UP000789508"/>
    </source>
</evidence>